<dbReference type="GO" id="GO:0047280">
    <property type="term" value="F:nicotinamide phosphoribosyltransferase activity"/>
    <property type="evidence" value="ECO:0007669"/>
    <property type="project" value="UniProtKB-EC"/>
</dbReference>
<dbReference type="Proteomes" id="UP000321606">
    <property type="component" value="Chromosome"/>
</dbReference>
<keyword evidence="3 12" id="KW-0328">Glycosyltransferase</keyword>
<dbReference type="Pfam" id="PF18127">
    <property type="entry name" value="NAMPT_N"/>
    <property type="match status" value="1"/>
</dbReference>
<dbReference type="Gene3D" id="3.20.20.70">
    <property type="entry name" value="Aldolase class I"/>
    <property type="match status" value="1"/>
</dbReference>
<comment type="similarity">
    <text evidence="1">Belongs to the NAPRTase family.</text>
</comment>
<feature type="binding site" evidence="9">
    <location>
        <begin position="329"/>
        <end position="330"/>
    </location>
    <ligand>
        <name>beta-nicotinamide D-ribonucleotide</name>
        <dbReference type="ChEBI" id="CHEBI:14649"/>
    </ligand>
</feature>
<dbReference type="EC" id="2.4.2.12" evidence="6"/>
<evidence type="ECO:0000256" key="5">
    <source>
        <dbReference type="ARBA" id="ARBA00035007"/>
    </source>
</evidence>
<dbReference type="STRING" id="714315.GCA_000516535_00742"/>
<dbReference type="PANTHER" id="PTHR43816:SF1">
    <property type="entry name" value="NICOTINAMIDE PHOSPHORIBOSYLTRANSFERASE"/>
    <property type="match status" value="1"/>
</dbReference>
<evidence type="ECO:0000256" key="4">
    <source>
        <dbReference type="ARBA" id="ARBA00022679"/>
    </source>
</evidence>
<dbReference type="OrthoDB" id="394882at2"/>
<dbReference type="InterPro" id="IPR016471">
    <property type="entry name" value="Nicotinamide_PRibTrfase"/>
</dbReference>
<dbReference type="InterPro" id="IPR041529">
    <property type="entry name" value="DUF5598"/>
</dbReference>
<feature type="binding site" evidence="9">
    <location>
        <position position="226"/>
    </location>
    <ligand>
        <name>diphosphate</name>
        <dbReference type="ChEBI" id="CHEBI:33019"/>
    </ligand>
</feature>
<dbReference type="RefSeq" id="WP_026737290.1">
    <property type="nucleotide sequence ID" value="NZ_AP019822.1"/>
</dbReference>
<evidence type="ECO:0000256" key="6">
    <source>
        <dbReference type="ARBA" id="ARBA00035024"/>
    </source>
</evidence>
<gene>
    <name evidence="12" type="ORF">JCM16774_0744</name>
</gene>
<dbReference type="Pfam" id="PF04095">
    <property type="entry name" value="NAPRTase"/>
    <property type="match status" value="1"/>
</dbReference>
<reference evidence="12 13" key="1">
    <citation type="submission" date="2019-07" db="EMBL/GenBank/DDBJ databases">
        <title>Complete Genome Sequence of Leptotrichia goodfellowii Strain JCM 16774.</title>
        <authorList>
            <person name="Watanabe S."/>
            <person name="Cui L."/>
        </authorList>
    </citation>
    <scope>NUCLEOTIDE SEQUENCE [LARGE SCALE GENOMIC DNA]</scope>
    <source>
        <strain evidence="12 13">JCM16774</strain>
    </source>
</reference>
<feature type="binding site" evidence="9">
    <location>
        <position position="288"/>
    </location>
    <ligand>
        <name>diphosphate</name>
        <dbReference type="ChEBI" id="CHEBI:33019"/>
    </ligand>
</feature>
<feature type="binding site" evidence="9">
    <location>
        <position position="177"/>
    </location>
    <ligand>
        <name>diphosphate</name>
        <dbReference type="ChEBI" id="CHEBI:33019"/>
    </ligand>
</feature>
<dbReference type="SUPFAM" id="SSF51690">
    <property type="entry name" value="Nicotinate/Quinolinate PRTase C-terminal domain-like"/>
    <property type="match status" value="1"/>
</dbReference>
<evidence type="ECO:0000256" key="1">
    <source>
        <dbReference type="ARBA" id="ARBA00010897"/>
    </source>
</evidence>
<dbReference type="InterPro" id="IPR036068">
    <property type="entry name" value="Nicotinate_pribotase-like_C"/>
</dbReference>
<evidence type="ECO:0000256" key="9">
    <source>
        <dbReference type="PIRSR" id="PIRSR005943-1"/>
    </source>
</evidence>
<feature type="binding site" evidence="9">
    <location>
        <position position="373"/>
    </location>
    <ligand>
        <name>beta-nicotinamide D-ribonucleotide</name>
        <dbReference type="ChEBI" id="CHEBI:14649"/>
    </ligand>
</feature>
<evidence type="ECO:0000259" key="10">
    <source>
        <dbReference type="Pfam" id="PF04095"/>
    </source>
</evidence>
<evidence type="ECO:0000256" key="3">
    <source>
        <dbReference type="ARBA" id="ARBA00022676"/>
    </source>
</evidence>
<accession>A0A510J9J0</accession>
<feature type="binding site" evidence="9">
    <location>
        <position position="200"/>
    </location>
    <ligand>
        <name>beta-nicotinamide D-ribonucleotide</name>
        <dbReference type="ChEBI" id="CHEBI:14649"/>
    </ligand>
</feature>
<dbReference type="EMBL" id="AP019822">
    <property type="protein sequence ID" value="BBM35814.1"/>
    <property type="molecule type" value="Genomic_DNA"/>
</dbReference>
<dbReference type="PIRSF" id="PIRSF005943">
    <property type="entry name" value="NMPRT"/>
    <property type="match status" value="1"/>
</dbReference>
<evidence type="ECO:0000256" key="2">
    <source>
        <dbReference type="ARBA" id="ARBA00022642"/>
    </source>
</evidence>
<feature type="binding site" evidence="9">
    <location>
        <position position="360"/>
    </location>
    <ligand>
        <name>beta-nicotinamide D-ribonucleotide</name>
        <dbReference type="ChEBI" id="CHEBI:14649"/>
    </ligand>
</feature>
<evidence type="ECO:0000256" key="8">
    <source>
        <dbReference type="ARBA" id="ARBA00047835"/>
    </source>
</evidence>
<dbReference type="InterPro" id="IPR041525">
    <property type="entry name" value="N/Namide_PRibTrfase"/>
</dbReference>
<proteinExistence type="inferred from homology"/>
<keyword evidence="2" id="KW-0662">Pyridine nucleotide biosynthesis</keyword>
<sequence>MKNLILATDSYKMTHPKQYPAGITYMHDYIESRGGLYGYTKFFGLQYYLKEYLTKPITKEMIEEAEEICTLHGLPFFKEGWNYIVEKLDGKLPLRIRAVPEGAVVKNHNVLVTVESTDPNVPWIVGWVETLLLKIWYPITVATFSFKVKQIIEHFLKETSDNVKEEIPFKFHDFGYRGVSSEESAGIGGLAHLTNFSGTDTLYSLLFARKYYHDKMAGFSIPASEHSTMTSWTKKHEKDAYENMLDSFPTGTIAIVLDSYNYFNAVENIIGKELHDKISERNGTLVIRPDSGDAITNILFALESLEHNFGCTVNSKEYKVINKVRVIQGDGINENTVWDIYKALKDNGYSAENVSLGCGGALLQGNSKSSINRDTHKFAMKCSCIKIGDKIIDVFKNPVTDRGKVSKKGRLDLIKTDNGDYRTVNISHLKENEYHKNSVLELVYENGEIKKDYTLSEVKNNENLLFSPELIRDCIK</sequence>
<evidence type="ECO:0000313" key="13">
    <source>
        <dbReference type="Proteomes" id="UP000321606"/>
    </source>
</evidence>
<name>A0A510J9J0_9FUSO</name>
<dbReference type="CDD" id="cd01569">
    <property type="entry name" value="PBEF_like"/>
    <property type="match status" value="1"/>
</dbReference>
<dbReference type="InterPro" id="IPR013785">
    <property type="entry name" value="Aldolase_TIM"/>
</dbReference>
<evidence type="ECO:0000256" key="7">
    <source>
        <dbReference type="ARBA" id="ARBA00035036"/>
    </source>
</evidence>
<comment type="pathway">
    <text evidence="5">Cofactor biosynthesis; NAD(+) biosynthesis; nicotinamide D-ribonucleotide from 5-phospho-alpha-D-ribose 1-diphosphate and nicotinamide: step 1/1.</text>
</comment>
<evidence type="ECO:0000313" key="12">
    <source>
        <dbReference type="EMBL" id="BBM35814.1"/>
    </source>
</evidence>
<keyword evidence="4 12" id="KW-0808">Transferase</keyword>
<feature type="domain" description="Nicotinamide phosphoribosyltransferase N-terminal" evidence="11">
    <location>
        <begin position="3"/>
        <end position="96"/>
    </location>
</feature>
<comment type="catalytic activity">
    <reaction evidence="8">
        <text>beta-nicotinamide D-ribonucleotide + diphosphate = 5-phospho-alpha-D-ribose 1-diphosphate + nicotinamide + H(+)</text>
        <dbReference type="Rhea" id="RHEA:16149"/>
        <dbReference type="ChEBI" id="CHEBI:14649"/>
        <dbReference type="ChEBI" id="CHEBI:15378"/>
        <dbReference type="ChEBI" id="CHEBI:17154"/>
        <dbReference type="ChEBI" id="CHEBI:33019"/>
        <dbReference type="ChEBI" id="CHEBI:58017"/>
        <dbReference type="EC" id="2.4.2.12"/>
    </reaction>
    <physiologicalReaction direction="right-to-left" evidence="8">
        <dbReference type="Rhea" id="RHEA:16151"/>
    </physiologicalReaction>
</comment>
<dbReference type="KEGG" id="lgo:JCM16774_0744"/>
<feature type="domain" description="Nicotinate/nicotinamide phosphoribosyltransferase" evidence="10">
    <location>
        <begin position="169"/>
        <end position="416"/>
    </location>
</feature>
<dbReference type="NCBIfam" id="NF006629">
    <property type="entry name" value="PRK09198.1"/>
    <property type="match status" value="1"/>
</dbReference>
<evidence type="ECO:0000259" key="11">
    <source>
        <dbReference type="Pfam" id="PF18127"/>
    </source>
</evidence>
<feature type="binding site" evidence="9">
    <location>
        <begin position="288"/>
        <end position="290"/>
    </location>
    <ligand>
        <name>beta-nicotinamide D-ribonucleotide</name>
        <dbReference type="ChEBI" id="CHEBI:14649"/>
    </ligand>
</feature>
<protein>
    <recommendedName>
        <fullName evidence="7">Nicotinamide phosphoribosyltransferase</fullName>
        <ecNumber evidence="6">2.4.2.12</ecNumber>
    </recommendedName>
</protein>
<dbReference type="AlphaFoldDB" id="A0A510J9J0"/>
<dbReference type="GO" id="GO:0009435">
    <property type="term" value="P:NAD+ biosynthetic process"/>
    <property type="evidence" value="ECO:0007669"/>
    <property type="project" value="InterPro"/>
</dbReference>
<dbReference type="PANTHER" id="PTHR43816">
    <property type="entry name" value="NICOTINAMIDE PHOSPHORIBOSYLTRANSFERASE"/>
    <property type="match status" value="1"/>
</dbReference>
<organism evidence="12 13">
    <name type="scientific">Pseudoleptotrichia goodfellowii</name>
    <dbReference type="NCBI Taxonomy" id="157692"/>
    <lineage>
        <taxon>Bacteria</taxon>
        <taxon>Fusobacteriati</taxon>
        <taxon>Fusobacteriota</taxon>
        <taxon>Fusobacteriia</taxon>
        <taxon>Fusobacteriales</taxon>
        <taxon>Leptotrichiaceae</taxon>
        <taxon>Pseudoleptotrichia</taxon>
    </lineage>
</organism>